<feature type="coiled-coil region" evidence="1">
    <location>
        <begin position="1040"/>
        <end position="1081"/>
    </location>
</feature>
<dbReference type="OrthoDB" id="2692399at2759"/>
<proteinExistence type="predicted"/>
<gene>
    <name evidence="4" type="ORF">JVT61DRAFT_7167</name>
</gene>
<accession>A0A8I2YIE2</accession>
<feature type="coiled-coil region" evidence="1">
    <location>
        <begin position="1121"/>
        <end position="1208"/>
    </location>
</feature>
<sequence>MNAGGIRLVQDGSPKPSRPYPNQDAEVTVRDSFVFGEELRSDLREDEEGEPFIPSPPETISYSLGSEANSESIDSSPKPPVLPIPFFTSTTSRIQGEKGTYDRNAGQSTIAVQPRRYEVGSSRGGVPKRVRFYDETRLPAMTTTSPAVETRRLMVAVKSKSDNAQGHLLQIQRSHREARDRLLDFMEDEFEDYKRFCGEYFEGLEREIERLQRELEASAAEITRLEQELAKIQHRDESWYSAESDSESEINDSVLNRTDRAVTNLTTMGHPTIGREGNMSPGRSKVESSRGVVRREAAFHHEAPIRTVASADETWRLMVAVKSKSEDARERLLQIQRLHREATERLLDFMDDEFEDYKRFCEDHFKALEEEIERLQRELEASVAEITRLEQEVAKIRHESWRFTGLSRPPSVETTRLPVPPSPSGVMVEETLAAMEQSYRRKTDHMLRIMKARLEEHMQHERIHEEQLKDLQTENQEFVLCVSALASENAVLKTQLASLVVTHARPASPHGEVDASTGTAAITAIVATIATITTITTRIEQWKDGVIGDEGQATISRMELDQLLLDLSNTSSQITELQQDFAELSEVRNQLHVTSSLLAAKDSNLNAVVVQLKNTIVALRRDNEKLRNDNSLASTRVAELSRNHDSLLVDLQLARDQLQFRESSIEESDGAIASRTAEATQLRRSDVEQTKQIAILREDHAKLQRETSFQIAELRKRYEARCKELDSVLNELRDNKTLVVEKDHTIVVLNNEVEKWKHSDATKTEQLDAERRDKEKLQQNLPASSRIVALQQRCDTQSKEIISLSNELYTKVSLLAEQEHSISSLTTEREQARRRLAVKEELVEIARQDAEQFRQKFFFAWDQKTSLQKLFDSRLVELQNLRIELHQLRFFITGPHNATPYITHALEEEEKKVEVLRRDLATVTSRNNDLQSKIRAIIDDFAPKSSQYEDAIASLTVQTNQLRDTVADKTKRIEKLQQESPISTSQLQDRHKALSDELASVSNKLVISIASNEEKDCKLTAFMDEVVGLKRINSLADERIVAASKQVEDLRLELTRSRSRIAELQHDNQTQLTELDTLRNRLKAMASSGDATIASLTTQVEERKGLCTTEGEELMTARGELNQLRHERDTSSSRFAELQQELTSQTKRWQQLDAPNSVELTIARAELEQLRHELDTSSSQIAESEQELAAKTAELTLTRAELEKLRRDPSTSSSQIEDYQVQLIELASQVERLKYSNTTKEEELFPMRKKLKQPQRDLDASSSQNTDLRQSRGLKFPPVHRREPQPDGGVRHMTAHADTRMAKILLKLNTEVQQSTALNIKKCTRYLSSLDDEVDANATTGRCSVTVSKCLRRSFLIFLLTFPPLSGCVISLVTLHCFHFLSVL</sequence>
<reference evidence="4" key="1">
    <citation type="submission" date="2021-03" db="EMBL/GenBank/DDBJ databases">
        <title>Evolutionary innovations through gain and loss of genes in the ectomycorrhizal Boletales.</title>
        <authorList>
            <person name="Wu G."/>
            <person name="Miyauchi S."/>
            <person name="Morin E."/>
            <person name="Yang Z.-L."/>
            <person name="Xu J."/>
            <person name="Martin F.M."/>
        </authorList>
    </citation>
    <scope>NUCLEOTIDE SEQUENCE</scope>
    <source>
        <strain evidence="4">BR01</strain>
    </source>
</reference>
<evidence type="ECO:0000313" key="4">
    <source>
        <dbReference type="EMBL" id="KAG6372769.1"/>
    </source>
</evidence>
<evidence type="ECO:0000256" key="3">
    <source>
        <dbReference type="SAM" id="Phobius"/>
    </source>
</evidence>
<feature type="coiled-coil region" evidence="1">
    <location>
        <begin position="560"/>
        <end position="657"/>
    </location>
</feature>
<feature type="transmembrane region" description="Helical" evidence="3">
    <location>
        <begin position="1355"/>
        <end position="1381"/>
    </location>
</feature>
<feature type="region of interest" description="Disordered" evidence="2">
    <location>
        <begin position="1241"/>
        <end position="1292"/>
    </location>
</feature>
<protein>
    <submittedName>
        <fullName evidence="4">Uncharacterized protein</fullName>
    </submittedName>
</protein>
<feature type="compositionally biased region" description="Polar residues" evidence="2">
    <location>
        <begin position="58"/>
        <end position="75"/>
    </location>
</feature>
<dbReference type="Proteomes" id="UP000683000">
    <property type="component" value="Unassembled WGS sequence"/>
</dbReference>
<feature type="coiled-coil region" evidence="1">
    <location>
        <begin position="325"/>
        <end position="399"/>
    </location>
</feature>
<dbReference type="PANTHER" id="PTHR23159">
    <property type="entry name" value="CENTROSOMAL PROTEIN 2"/>
    <property type="match status" value="1"/>
</dbReference>
<evidence type="ECO:0000256" key="2">
    <source>
        <dbReference type="SAM" id="MobiDB-lite"/>
    </source>
</evidence>
<feature type="coiled-coil region" evidence="1">
    <location>
        <begin position="959"/>
        <end position="1004"/>
    </location>
</feature>
<feature type="coiled-coil region" evidence="1">
    <location>
        <begin position="787"/>
        <end position="856"/>
    </location>
</feature>
<name>A0A8I2YIE2_9AGAM</name>
<dbReference type="EMBL" id="JAGFBS010000025">
    <property type="protein sequence ID" value="KAG6372769.1"/>
    <property type="molecule type" value="Genomic_DNA"/>
</dbReference>
<feature type="coiled-coil region" evidence="1">
    <location>
        <begin position="906"/>
        <end position="933"/>
    </location>
</feature>
<feature type="region of interest" description="Disordered" evidence="2">
    <location>
        <begin position="40"/>
        <end position="81"/>
    </location>
</feature>
<keyword evidence="3" id="KW-0472">Membrane</keyword>
<dbReference type="PANTHER" id="PTHR23159:SF31">
    <property type="entry name" value="CENTROSOME-ASSOCIATED PROTEIN CEP250 ISOFORM X1"/>
    <property type="match status" value="1"/>
</dbReference>
<keyword evidence="1" id="KW-0175">Coiled coil</keyword>
<keyword evidence="5" id="KW-1185">Reference proteome</keyword>
<keyword evidence="3" id="KW-0812">Transmembrane</keyword>
<comment type="caution">
    <text evidence="4">The sequence shown here is derived from an EMBL/GenBank/DDBJ whole genome shotgun (WGS) entry which is preliminary data.</text>
</comment>
<feature type="region of interest" description="Disordered" evidence="2">
    <location>
        <begin position="1"/>
        <end position="27"/>
    </location>
</feature>
<evidence type="ECO:0000313" key="5">
    <source>
        <dbReference type="Proteomes" id="UP000683000"/>
    </source>
</evidence>
<organism evidence="4 5">
    <name type="scientific">Boletus reticuloceps</name>
    <dbReference type="NCBI Taxonomy" id="495285"/>
    <lineage>
        <taxon>Eukaryota</taxon>
        <taxon>Fungi</taxon>
        <taxon>Dikarya</taxon>
        <taxon>Basidiomycota</taxon>
        <taxon>Agaricomycotina</taxon>
        <taxon>Agaricomycetes</taxon>
        <taxon>Agaricomycetidae</taxon>
        <taxon>Boletales</taxon>
        <taxon>Boletineae</taxon>
        <taxon>Boletaceae</taxon>
        <taxon>Boletoideae</taxon>
        <taxon>Boletus</taxon>
    </lineage>
</organism>
<evidence type="ECO:0000256" key="1">
    <source>
        <dbReference type="SAM" id="Coils"/>
    </source>
</evidence>
<feature type="coiled-coil region" evidence="1">
    <location>
        <begin position="201"/>
        <end position="235"/>
    </location>
</feature>
<keyword evidence="3" id="KW-1133">Transmembrane helix</keyword>